<dbReference type="Proteomes" id="UP000324233">
    <property type="component" value="Chromosome"/>
</dbReference>
<evidence type="ECO:0000313" key="3">
    <source>
        <dbReference type="Proteomes" id="UP000324233"/>
    </source>
</evidence>
<accession>A0A5B9W4X4</accession>
<protein>
    <submittedName>
        <fullName evidence="2">Uncharacterized protein</fullName>
    </submittedName>
</protein>
<dbReference type="AlphaFoldDB" id="A0A5B9W4X4"/>
<sequence>MGLAFCLVAGCGMASGWPGPWGYLLWSMLLLYGLVHACLLGHFLLFLWPAWLASLVLHRLRGRGRDA</sequence>
<keyword evidence="3" id="KW-1185">Reference proteome</keyword>
<dbReference type="EMBL" id="CP042997">
    <property type="protein sequence ID" value="QEH35588.1"/>
    <property type="molecule type" value="Genomic_DNA"/>
</dbReference>
<keyword evidence="1" id="KW-1133">Transmembrane helix</keyword>
<gene>
    <name evidence="2" type="ORF">OJF2_41410</name>
</gene>
<feature type="transmembrane region" description="Helical" evidence="1">
    <location>
        <begin position="32"/>
        <end position="57"/>
    </location>
</feature>
<organism evidence="2 3">
    <name type="scientific">Aquisphaera giovannonii</name>
    <dbReference type="NCBI Taxonomy" id="406548"/>
    <lineage>
        <taxon>Bacteria</taxon>
        <taxon>Pseudomonadati</taxon>
        <taxon>Planctomycetota</taxon>
        <taxon>Planctomycetia</taxon>
        <taxon>Isosphaerales</taxon>
        <taxon>Isosphaeraceae</taxon>
        <taxon>Aquisphaera</taxon>
    </lineage>
</organism>
<keyword evidence="1" id="KW-0472">Membrane</keyword>
<name>A0A5B9W4X4_9BACT</name>
<proteinExistence type="predicted"/>
<dbReference type="RefSeq" id="WP_148595373.1">
    <property type="nucleotide sequence ID" value="NZ_CP042997.1"/>
</dbReference>
<evidence type="ECO:0000256" key="1">
    <source>
        <dbReference type="SAM" id="Phobius"/>
    </source>
</evidence>
<keyword evidence="1" id="KW-0812">Transmembrane</keyword>
<evidence type="ECO:0000313" key="2">
    <source>
        <dbReference type="EMBL" id="QEH35588.1"/>
    </source>
</evidence>
<reference evidence="2 3" key="1">
    <citation type="submission" date="2019-08" db="EMBL/GenBank/DDBJ databases">
        <title>Deep-cultivation of Planctomycetes and their phenomic and genomic characterization uncovers novel biology.</title>
        <authorList>
            <person name="Wiegand S."/>
            <person name="Jogler M."/>
            <person name="Boedeker C."/>
            <person name="Pinto D."/>
            <person name="Vollmers J."/>
            <person name="Rivas-Marin E."/>
            <person name="Kohn T."/>
            <person name="Peeters S.H."/>
            <person name="Heuer A."/>
            <person name="Rast P."/>
            <person name="Oberbeckmann S."/>
            <person name="Bunk B."/>
            <person name="Jeske O."/>
            <person name="Meyerdierks A."/>
            <person name="Storesund J.E."/>
            <person name="Kallscheuer N."/>
            <person name="Luecker S."/>
            <person name="Lage O.M."/>
            <person name="Pohl T."/>
            <person name="Merkel B.J."/>
            <person name="Hornburger P."/>
            <person name="Mueller R.-W."/>
            <person name="Bruemmer F."/>
            <person name="Labrenz M."/>
            <person name="Spormann A.M."/>
            <person name="Op den Camp H."/>
            <person name="Overmann J."/>
            <person name="Amann R."/>
            <person name="Jetten M.S.M."/>
            <person name="Mascher T."/>
            <person name="Medema M.H."/>
            <person name="Devos D.P."/>
            <person name="Kaster A.-K."/>
            <person name="Ovreas L."/>
            <person name="Rohde M."/>
            <person name="Galperin M.Y."/>
            <person name="Jogler C."/>
        </authorList>
    </citation>
    <scope>NUCLEOTIDE SEQUENCE [LARGE SCALE GENOMIC DNA]</scope>
    <source>
        <strain evidence="2 3">OJF2</strain>
    </source>
</reference>
<dbReference type="KEGG" id="agv:OJF2_41410"/>